<dbReference type="Proteomes" id="UP000533905">
    <property type="component" value="Unassembled WGS sequence"/>
</dbReference>
<protein>
    <recommendedName>
        <fullName evidence="5">Transmembrane signal peptide protein</fullName>
    </recommendedName>
</protein>
<evidence type="ECO:0000313" key="4">
    <source>
        <dbReference type="Proteomes" id="UP000533905"/>
    </source>
</evidence>
<feature type="chain" id="PRO_5031484525" description="Transmembrane signal peptide protein" evidence="2">
    <location>
        <begin position="24"/>
        <end position="158"/>
    </location>
</feature>
<evidence type="ECO:0000256" key="2">
    <source>
        <dbReference type="SAM" id="SignalP"/>
    </source>
</evidence>
<comment type="caution">
    <text evidence="3">The sequence shown here is derived from an EMBL/GenBank/DDBJ whole genome shotgun (WGS) entry which is preliminary data.</text>
</comment>
<dbReference type="Pfam" id="PF11776">
    <property type="entry name" value="RcnB"/>
    <property type="match status" value="1"/>
</dbReference>
<gene>
    <name evidence="3" type="ORF">HGB41_05670</name>
</gene>
<dbReference type="InterPro" id="IPR024572">
    <property type="entry name" value="RcnB"/>
</dbReference>
<proteinExistence type="predicted"/>
<feature type="compositionally biased region" description="Basic and acidic residues" evidence="1">
    <location>
        <begin position="25"/>
        <end position="102"/>
    </location>
</feature>
<feature type="region of interest" description="Disordered" evidence="1">
    <location>
        <begin position="21"/>
        <end position="106"/>
    </location>
</feature>
<reference evidence="3 4" key="1">
    <citation type="submission" date="2020-04" db="EMBL/GenBank/DDBJ databases">
        <title>Massilia sp. nov., a cold adapted bacteria isolated from Arctic soil.</title>
        <authorList>
            <person name="Son J."/>
            <person name="Ka J.-O."/>
        </authorList>
    </citation>
    <scope>NUCLEOTIDE SEQUENCE [LARGE SCALE GENOMIC DNA]</scope>
    <source>
        <strain evidence="3 4">ML15P13</strain>
    </source>
</reference>
<evidence type="ECO:0000256" key="1">
    <source>
        <dbReference type="SAM" id="MobiDB-lite"/>
    </source>
</evidence>
<dbReference type="Gene3D" id="3.10.450.160">
    <property type="entry name" value="inner membrane protein cigr"/>
    <property type="match status" value="1"/>
</dbReference>
<evidence type="ECO:0008006" key="5">
    <source>
        <dbReference type="Google" id="ProtNLM"/>
    </source>
</evidence>
<sequence>MKTKLIASALLALSVAASGSAFAQRGDHGNDNRDGYAQRQDNDRYDRGHNERDRYDRDRHDAPRSNGRDYRGSDARNYDRRDARNYYRDDRRGGGPRHDLRRGQRLGNEYRGNRYVVNDWRARRLSAPPRGHHWVHAGNDYVLAAIATGLIAQVLLSN</sequence>
<accession>A0A7Y2JZ97</accession>
<dbReference type="AlphaFoldDB" id="A0A7Y2JZ97"/>
<name>A0A7Y2JZ97_9BURK</name>
<dbReference type="EMBL" id="JABAIV010000002">
    <property type="protein sequence ID" value="NNG22489.1"/>
    <property type="molecule type" value="Genomic_DNA"/>
</dbReference>
<organism evidence="3 4">
    <name type="scientific">Telluria aromaticivorans</name>
    <dbReference type="NCBI Taxonomy" id="2725995"/>
    <lineage>
        <taxon>Bacteria</taxon>
        <taxon>Pseudomonadati</taxon>
        <taxon>Pseudomonadota</taxon>
        <taxon>Betaproteobacteria</taxon>
        <taxon>Burkholderiales</taxon>
        <taxon>Oxalobacteraceae</taxon>
        <taxon>Telluria group</taxon>
        <taxon>Telluria</taxon>
    </lineage>
</organism>
<keyword evidence="4" id="KW-1185">Reference proteome</keyword>
<keyword evidence="2" id="KW-0732">Signal</keyword>
<evidence type="ECO:0000313" key="3">
    <source>
        <dbReference type="EMBL" id="NNG22489.1"/>
    </source>
</evidence>
<dbReference type="RefSeq" id="WP_171082118.1">
    <property type="nucleotide sequence ID" value="NZ_JABAIV010000002.1"/>
</dbReference>
<feature type="signal peptide" evidence="2">
    <location>
        <begin position="1"/>
        <end position="23"/>
    </location>
</feature>